<evidence type="ECO:0000259" key="5">
    <source>
        <dbReference type="Pfam" id="PF22780"/>
    </source>
</evidence>
<sequence length="405" mass="43480">MNRVIIIGAGASGLMAAICAARSHASVTVLEHNDKPGRKLLASGNGKCNLTNLRVGIENYHTEDPELIRRCLSRFPVSETLRFFRELGLQFRDRDGWIYPSSDQSSAVLQVLLMEAQHLHVKIKTQEEVTGIQKEADGSFQVSTETWHYPADRVILSCGSPASAVRGSSDTAQRIGQSLGLATLPFLPSLVPLKIREPFSSKWGGCRVHAAISLLVDGKEVSSDCGEIQLTESGISGIPVFQVSHDAVLGLAKKKKTEAVLNFWPDGGTEGLLDTLREVRKNSPWKTEEQLLAGLLPDKLIPVLTGICKKKRGSSPDLLRSLAVLVCHFPVTIAGSAGIRQAQVCSGGISTKELTDDLMCRRIPGLYVTGEALNVDGLCGGNCLQLCWSTGCIAGCSAAASLHNS</sequence>
<gene>
    <name evidence="6" type="ORF">FYJ60_00660</name>
</gene>
<evidence type="ECO:0000256" key="2">
    <source>
        <dbReference type="ARBA" id="ARBA00022630"/>
    </source>
</evidence>
<organism evidence="6 7">
    <name type="scientific">Bilifractor porci</name>
    <dbReference type="NCBI Taxonomy" id="2606636"/>
    <lineage>
        <taxon>Bacteria</taxon>
        <taxon>Bacillati</taxon>
        <taxon>Bacillota</taxon>
        <taxon>Clostridia</taxon>
        <taxon>Lachnospirales</taxon>
        <taxon>Lachnospiraceae</taxon>
        <taxon>Bilifractor</taxon>
    </lineage>
</organism>
<keyword evidence="2" id="KW-0285">Flavoprotein</keyword>
<evidence type="ECO:0000256" key="1">
    <source>
        <dbReference type="ARBA" id="ARBA00001974"/>
    </source>
</evidence>
<dbReference type="EMBL" id="VUMV01000001">
    <property type="protein sequence ID" value="MST80848.1"/>
    <property type="molecule type" value="Genomic_DNA"/>
</dbReference>
<dbReference type="PRINTS" id="PR00368">
    <property type="entry name" value="FADPNR"/>
</dbReference>
<reference evidence="6 7" key="1">
    <citation type="submission" date="2019-08" db="EMBL/GenBank/DDBJ databases">
        <title>In-depth cultivation of the pig gut microbiome towards novel bacterial diversity and tailored functional studies.</title>
        <authorList>
            <person name="Wylensek D."/>
            <person name="Hitch T.C.A."/>
            <person name="Clavel T."/>
        </authorList>
    </citation>
    <scope>NUCLEOTIDE SEQUENCE [LARGE SCALE GENOMIC DNA]</scope>
    <source>
        <strain evidence="6 7">Oil+RF-744-WCA-WT-13</strain>
    </source>
</reference>
<dbReference type="InterPro" id="IPR023166">
    <property type="entry name" value="BaiN-like_dom_sf"/>
</dbReference>
<name>A0A7X2P6W4_9FIRM</name>
<protein>
    <submittedName>
        <fullName evidence="6">Aminoacetone oxidase family FAD-binding enzyme</fullName>
    </submittedName>
</protein>
<dbReference type="Gene3D" id="3.50.50.60">
    <property type="entry name" value="FAD/NAD(P)-binding domain"/>
    <property type="match status" value="1"/>
</dbReference>
<dbReference type="PANTHER" id="PTHR42887">
    <property type="entry name" value="OS12G0638800 PROTEIN"/>
    <property type="match status" value="1"/>
</dbReference>
<dbReference type="RefSeq" id="WP_154456664.1">
    <property type="nucleotide sequence ID" value="NZ_VUMV01000001.1"/>
</dbReference>
<feature type="domain" description="RsdA/BaiN/AoA(So)-like insert" evidence="5">
    <location>
        <begin position="188"/>
        <end position="344"/>
    </location>
</feature>
<dbReference type="NCBIfam" id="TIGR00275">
    <property type="entry name" value="aminoacetone oxidase family FAD-binding enzyme"/>
    <property type="match status" value="1"/>
</dbReference>
<accession>A0A7X2P6W4</accession>
<comment type="cofactor">
    <cofactor evidence="1">
        <name>FAD</name>
        <dbReference type="ChEBI" id="CHEBI:57692"/>
    </cofactor>
</comment>
<dbReference type="Gene3D" id="2.40.30.10">
    <property type="entry name" value="Translation factors"/>
    <property type="match status" value="1"/>
</dbReference>
<dbReference type="InterPro" id="IPR004792">
    <property type="entry name" value="BaiN-like"/>
</dbReference>
<dbReference type="SUPFAM" id="SSF51905">
    <property type="entry name" value="FAD/NAD(P)-binding domain"/>
    <property type="match status" value="1"/>
</dbReference>
<evidence type="ECO:0000259" key="4">
    <source>
        <dbReference type="Pfam" id="PF03486"/>
    </source>
</evidence>
<feature type="domain" description="RsdA/BaiN/AoA(So)-like Rossmann fold-like" evidence="4">
    <location>
        <begin position="3"/>
        <end position="395"/>
    </location>
</feature>
<dbReference type="Proteomes" id="UP000466864">
    <property type="component" value="Unassembled WGS sequence"/>
</dbReference>
<dbReference type="InterPro" id="IPR057661">
    <property type="entry name" value="RsdA/BaiN/AoA(So)_Rossmann"/>
</dbReference>
<dbReference type="InterPro" id="IPR036188">
    <property type="entry name" value="FAD/NAD-bd_sf"/>
</dbReference>
<proteinExistence type="predicted"/>
<dbReference type="AlphaFoldDB" id="A0A7X2P6W4"/>
<keyword evidence="7" id="KW-1185">Reference proteome</keyword>
<dbReference type="Pfam" id="PF03486">
    <property type="entry name" value="HI0933_like"/>
    <property type="match status" value="1"/>
</dbReference>
<dbReference type="Pfam" id="PF22780">
    <property type="entry name" value="HI0933_like_1st"/>
    <property type="match status" value="1"/>
</dbReference>
<evidence type="ECO:0000256" key="3">
    <source>
        <dbReference type="ARBA" id="ARBA00022827"/>
    </source>
</evidence>
<dbReference type="PANTHER" id="PTHR42887:SF2">
    <property type="entry name" value="OS12G0638800 PROTEIN"/>
    <property type="match status" value="1"/>
</dbReference>
<dbReference type="SUPFAM" id="SSF160996">
    <property type="entry name" value="HI0933 insert domain-like"/>
    <property type="match status" value="1"/>
</dbReference>
<keyword evidence="3" id="KW-0274">FAD</keyword>
<comment type="caution">
    <text evidence="6">The sequence shown here is derived from an EMBL/GenBank/DDBJ whole genome shotgun (WGS) entry which is preliminary data.</text>
</comment>
<dbReference type="Gene3D" id="1.10.8.260">
    <property type="entry name" value="HI0933 insert domain-like"/>
    <property type="match status" value="1"/>
</dbReference>
<evidence type="ECO:0000313" key="6">
    <source>
        <dbReference type="EMBL" id="MST80848.1"/>
    </source>
</evidence>
<dbReference type="InterPro" id="IPR055178">
    <property type="entry name" value="RsdA/BaiN/AoA(So)-like_dom"/>
</dbReference>
<evidence type="ECO:0000313" key="7">
    <source>
        <dbReference type="Proteomes" id="UP000466864"/>
    </source>
</evidence>